<reference evidence="5 6" key="1">
    <citation type="submission" date="2019-01" db="EMBL/GenBank/DDBJ databases">
        <authorList>
            <person name="Chen W.-M."/>
        </authorList>
    </citation>
    <scope>NUCLEOTIDE SEQUENCE [LARGE SCALE GENOMIC DNA]</scope>
    <source>
        <strain evidence="5 6">CCP-7</strain>
    </source>
</reference>
<dbReference type="Gene3D" id="1.10.530.10">
    <property type="match status" value="1"/>
</dbReference>
<evidence type="ECO:0000256" key="2">
    <source>
        <dbReference type="ARBA" id="ARBA00009387"/>
    </source>
</evidence>
<evidence type="ECO:0000256" key="1">
    <source>
        <dbReference type="ARBA" id="ARBA00007734"/>
    </source>
</evidence>
<accession>A0A437M6L6</accession>
<dbReference type="PANTHER" id="PTHR37423">
    <property type="entry name" value="SOLUBLE LYTIC MUREIN TRANSGLYCOSYLASE-RELATED"/>
    <property type="match status" value="1"/>
</dbReference>
<protein>
    <submittedName>
        <fullName evidence="5">Lytic transglycosylase domain-containing protein</fullName>
    </submittedName>
</protein>
<organism evidence="5 6">
    <name type="scientific">Sphingomonas crocodyli</name>
    <dbReference type="NCBI Taxonomy" id="1979270"/>
    <lineage>
        <taxon>Bacteria</taxon>
        <taxon>Pseudomonadati</taxon>
        <taxon>Pseudomonadota</taxon>
        <taxon>Alphaproteobacteria</taxon>
        <taxon>Sphingomonadales</taxon>
        <taxon>Sphingomonadaceae</taxon>
        <taxon>Sphingomonas</taxon>
    </lineage>
</organism>
<dbReference type="InterPro" id="IPR023346">
    <property type="entry name" value="Lysozyme-like_dom_sf"/>
</dbReference>
<dbReference type="Proteomes" id="UP000282971">
    <property type="component" value="Unassembled WGS sequence"/>
</dbReference>
<dbReference type="CDD" id="cd00254">
    <property type="entry name" value="LT-like"/>
    <property type="match status" value="1"/>
</dbReference>
<dbReference type="OrthoDB" id="9815002at2"/>
<evidence type="ECO:0000313" key="5">
    <source>
        <dbReference type="EMBL" id="RVT93287.1"/>
    </source>
</evidence>
<name>A0A437M6L6_9SPHN</name>
<feature type="signal peptide" evidence="3">
    <location>
        <begin position="1"/>
        <end position="33"/>
    </location>
</feature>
<gene>
    <name evidence="5" type="ORF">EOD43_05210</name>
</gene>
<keyword evidence="3" id="KW-0732">Signal</keyword>
<dbReference type="PANTHER" id="PTHR37423:SF2">
    <property type="entry name" value="MEMBRANE-BOUND LYTIC MUREIN TRANSGLYCOSYLASE C"/>
    <property type="match status" value="1"/>
</dbReference>
<feature type="chain" id="PRO_5019314320" evidence="3">
    <location>
        <begin position="34"/>
        <end position="230"/>
    </location>
</feature>
<dbReference type="SUPFAM" id="SSF53955">
    <property type="entry name" value="Lysozyme-like"/>
    <property type="match status" value="1"/>
</dbReference>
<comment type="similarity">
    <text evidence="2">Belongs to the virb1 family.</text>
</comment>
<evidence type="ECO:0000259" key="4">
    <source>
        <dbReference type="Pfam" id="PF01464"/>
    </source>
</evidence>
<evidence type="ECO:0000313" key="6">
    <source>
        <dbReference type="Proteomes" id="UP000282971"/>
    </source>
</evidence>
<evidence type="ECO:0000256" key="3">
    <source>
        <dbReference type="SAM" id="SignalP"/>
    </source>
</evidence>
<feature type="domain" description="Transglycosylase SLT" evidence="4">
    <location>
        <begin position="98"/>
        <end position="199"/>
    </location>
</feature>
<dbReference type="EMBL" id="SACN01000001">
    <property type="protein sequence ID" value="RVT93287.1"/>
    <property type="molecule type" value="Genomic_DNA"/>
</dbReference>
<comment type="caution">
    <text evidence="5">The sequence shown here is derived from an EMBL/GenBank/DDBJ whole genome shotgun (WGS) entry which is preliminary data.</text>
</comment>
<comment type="similarity">
    <text evidence="1">Belongs to the transglycosylase Slt family.</text>
</comment>
<keyword evidence="6" id="KW-1185">Reference proteome</keyword>
<proteinExistence type="inferred from homology"/>
<sequence length="230" mass="23769">MRMDCGAPGKIDIRNKAKGFLLSLIFCSSAAQAADCGTTGISAKFGEAAALCGGSSGVEQASASLMDMPRSVSISMPAGKSAHAYAPTPYRAAPTTHLIRQVAARHRIDPALLAAMVRAESGGKLNAVSHKGALGLMQVMPATARSMGVADPSQLLVDPALALDTGARYLKTLQYKLGNNVPLIVAAYNAGPGAVTKAGMRIPAYRETRAYVGQVMGTYIASRTATTATR</sequence>
<dbReference type="InterPro" id="IPR008258">
    <property type="entry name" value="Transglycosylase_SLT_dom_1"/>
</dbReference>
<dbReference type="AlphaFoldDB" id="A0A437M6L6"/>
<dbReference type="Pfam" id="PF01464">
    <property type="entry name" value="SLT"/>
    <property type="match status" value="1"/>
</dbReference>